<dbReference type="EMBL" id="JAVDYB010000001">
    <property type="protein sequence ID" value="MDR7275143.1"/>
    <property type="molecule type" value="Genomic_DNA"/>
</dbReference>
<comment type="caution">
    <text evidence="1">The sequence shown here is derived from an EMBL/GenBank/DDBJ whole genome shotgun (WGS) entry which is preliminary data.</text>
</comment>
<organism evidence="1 2">
    <name type="scientific">Catenuloplanes atrovinosus</name>
    <dbReference type="NCBI Taxonomy" id="137266"/>
    <lineage>
        <taxon>Bacteria</taxon>
        <taxon>Bacillati</taxon>
        <taxon>Actinomycetota</taxon>
        <taxon>Actinomycetes</taxon>
        <taxon>Micromonosporales</taxon>
        <taxon>Micromonosporaceae</taxon>
        <taxon>Catenuloplanes</taxon>
    </lineage>
</organism>
<dbReference type="RefSeq" id="WP_310365733.1">
    <property type="nucleotide sequence ID" value="NZ_JAVDYB010000001.1"/>
</dbReference>
<evidence type="ECO:0000313" key="2">
    <source>
        <dbReference type="Proteomes" id="UP001183643"/>
    </source>
</evidence>
<dbReference type="Proteomes" id="UP001183643">
    <property type="component" value="Unassembled WGS sequence"/>
</dbReference>
<accession>A0AAE4C8M6</accession>
<dbReference type="AlphaFoldDB" id="A0AAE4C8M6"/>
<sequence length="167" mass="18771">MSEQFDWQLTSLPRWTPASRFGTHHRMTADRRGRLLRVREDVYLMANKAMGAGADDPGVGAVLWARSADAAMLIVTSAIPDSESPDSACRPPAAFLGFSPVTYERAESYERAHGFPLLQERVEYRFTDGRFLFFALSRVGREYIFASVEPQPEDEPIGIRFELLPAS</sequence>
<protein>
    <submittedName>
        <fullName evidence="1">Uncharacterized protein</fullName>
    </submittedName>
</protein>
<keyword evidence="2" id="KW-1185">Reference proteome</keyword>
<proteinExistence type="predicted"/>
<evidence type="ECO:0000313" key="1">
    <source>
        <dbReference type="EMBL" id="MDR7275143.1"/>
    </source>
</evidence>
<reference evidence="1" key="1">
    <citation type="submission" date="2023-07" db="EMBL/GenBank/DDBJ databases">
        <title>Sequencing the genomes of 1000 actinobacteria strains.</title>
        <authorList>
            <person name="Klenk H.-P."/>
        </authorList>
    </citation>
    <scope>NUCLEOTIDE SEQUENCE</scope>
    <source>
        <strain evidence="1">DSM 44707</strain>
    </source>
</reference>
<gene>
    <name evidence="1" type="ORF">J2S41_001921</name>
</gene>
<name>A0AAE4C8M6_9ACTN</name>